<sequence>MATMCWSAEDIARARSDTPGLHSSHRRGAGIHLNAAGSSLLPSTVTDTVVSYLREEALRGGYETADAHEAEISDVYEAIGEMLHCESSEVALSESATVSWDSAFFSLPWADGDRVCIGKAEYASNAIAILNLKQRKNIEVVEIADDSSGQFDLSALSAALQDDLTAKRRRMTVVSMTHVPTNGGLINDAEWCGRIIEEHNARVAAAGLCRVDGIDSTIFLLDACQSCGQIDLDVRRLKCHFLSVTGRKYLRAPRGTGFLYVTKRLLNRGFLNPMYADLRSASWLGKDQFELASTAKCFELWESSIACRLGLGAAVRYALQIGLPNAEKRIQALASLLRGQLRELPTVTVRDKGGARQGGIVSFTCQSAAGKAIPADRVKSMLSERGVDVSVSSAASTLIDMRERGIDAVVRASVHYYNTEEEMTLFVGVLRDVLENV</sequence>
<keyword evidence="7" id="KW-1185">Reference proteome</keyword>
<dbReference type="PROSITE" id="PS00595">
    <property type="entry name" value="AA_TRANSFER_CLASS_5"/>
    <property type="match status" value="1"/>
</dbReference>
<dbReference type="PANTHER" id="PTHR43586">
    <property type="entry name" value="CYSTEINE DESULFURASE"/>
    <property type="match status" value="1"/>
</dbReference>
<gene>
    <name evidence="6" type="ORF">Vbra_8536</name>
</gene>
<proteinExistence type="inferred from homology"/>
<keyword evidence="2" id="KW-0663">Pyridoxal phosphate</keyword>
<evidence type="ECO:0000256" key="3">
    <source>
        <dbReference type="RuleBase" id="RU004075"/>
    </source>
</evidence>
<dbReference type="STRING" id="1169540.A0A0G4EYI0"/>
<dbReference type="SUPFAM" id="SSF53383">
    <property type="entry name" value="PLP-dependent transferases"/>
    <property type="match status" value="1"/>
</dbReference>
<dbReference type="Proteomes" id="UP000041254">
    <property type="component" value="Unassembled WGS sequence"/>
</dbReference>
<organism evidence="6 7">
    <name type="scientific">Vitrella brassicaformis (strain CCMP3155)</name>
    <dbReference type="NCBI Taxonomy" id="1169540"/>
    <lineage>
        <taxon>Eukaryota</taxon>
        <taxon>Sar</taxon>
        <taxon>Alveolata</taxon>
        <taxon>Colpodellida</taxon>
        <taxon>Vitrellaceae</taxon>
        <taxon>Vitrella</taxon>
    </lineage>
</organism>
<evidence type="ECO:0000259" key="5">
    <source>
        <dbReference type="Pfam" id="PF00266"/>
    </source>
</evidence>
<reference evidence="6 7" key="1">
    <citation type="submission" date="2014-11" db="EMBL/GenBank/DDBJ databases">
        <authorList>
            <person name="Zhu J."/>
            <person name="Qi W."/>
            <person name="Song R."/>
        </authorList>
    </citation>
    <scope>NUCLEOTIDE SEQUENCE [LARGE SCALE GENOMIC DNA]</scope>
</reference>
<evidence type="ECO:0000313" key="6">
    <source>
        <dbReference type="EMBL" id="CEM04103.1"/>
    </source>
</evidence>
<dbReference type="InterPro" id="IPR020578">
    <property type="entry name" value="Aminotrans_V_PyrdxlP_BS"/>
</dbReference>
<dbReference type="InterPro" id="IPR000192">
    <property type="entry name" value="Aminotrans_V_dom"/>
</dbReference>
<comment type="cofactor">
    <cofactor evidence="1 4">
        <name>pyridoxal 5'-phosphate</name>
        <dbReference type="ChEBI" id="CHEBI:597326"/>
    </cofactor>
</comment>
<evidence type="ECO:0000256" key="2">
    <source>
        <dbReference type="ARBA" id="ARBA00022898"/>
    </source>
</evidence>
<dbReference type="OMA" id="GTSRKWL"/>
<dbReference type="InterPro" id="IPR015421">
    <property type="entry name" value="PyrdxlP-dep_Trfase_major"/>
</dbReference>
<evidence type="ECO:0000256" key="4">
    <source>
        <dbReference type="RuleBase" id="RU004504"/>
    </source>
</evidence>
<dbReference type="InterPro" id="IPR015422">
    <property type="entry name" value="PyrdxlP-dep_Trfase_small"/>
</dbReference>
<feature type="domain" description="Aminotransferase class V" evidence="5">
    <location>
        <begin position="32"/>
        <end position="424"/>
    </location>
</feature>
<name>A0A0G4EYI0_VITBC</name>
<dbReference type="PhylomeDB" id="A0A0G4EYI0"/>
<dbReference type="Pfam" id="PF00266">
    <property type="entry name" value="Aminotran_5"/>
    <property type="match status" value="1"/>
</dbReference>
<evidence type="ECO:0000256" key="1">
    <source>
        <dbReference type="ARBA" id="ARBA00001933"/>
    </source>
</evidence>
<dbReference type="InterPro" id="IPR015424">
    <property type="entry name" value="PyrdxlP-dep_Trfase"/>
</dbReference>
<dbReference type="InParanoid" id="A0A0G4EYI0"/>
<dbReference type="OrthoDB" id="7403325at2759"/>
<dbReference type="AlphaFoldDB" id="A0A0G4EYI0"/>
<protein>
    <recommendedName>
        <fullName evidence="5">Aminotransferase class V domain-containing protein</fullName>
    </recommendedName>
</protein>
<dbReference type="EMBL" id="CDMY01000347">
    <property type="protein sequence ID" value="CEM04103.1"/>
    <property type="molecule type" value="Genomic_DNA"/>
</dbReference>
<dbReference type="Gene3D" id="3.40.640.10">
    <property type="entry name" value="Type I PLP-dependent aspartate aminotransferase-like (Major domain)"/>
    <property type="match status" value="1"/>
</dbReference>
<dbReference type="VEuPathDB" id="CryptoDB:Vbra_8536"/>
<comment type="similarity">
    <text evidence="3">Belongs to the class-V pyridoxal-phosphate-dependent aminotransferase family.</text>
</comment>
<evidence type="ECO:0000313" key="7">
    <source>
        <dbReference type="Proteomes" id="UP000041254"/>
    </source>
</evidence>
<dbReference type="Gene3D" id="3.90.1150.10">
    <property type="entry name" value="Aspartate Aminotransferase, domain 1"/>
    <property type="match status" value="1"/>
</dbReference>
<accession>A0A0G4EYI0</accession>
<dbReference type="PANTHER" id="PTHR43586:SF24">
    <property type="entry name" value="BLR4730 PROTEIN"/>
    <property type="match status" value="1"/>
</dbReference>